<accession>A0AAV5GHG3</accession>
<dbReference type="Proteomes" id="UP001342314">
    <property type="component" value="Unassembled WGS sequence"/>
</dbReference>
<gene>
    <name evidence="1" type="ORF">Rhopal_002304-T1</name>
</gene>
<protein>
    <submittedName>
        <fullName evidence="1">Uncharacterized protein</fullName>
    </submittedName>
</protein>
<proteinExistence type="predicted"/>
<keyword evidence="2" id="KW-1185">Reference proteome</keyword>
<dbReference type="AlphaFoldDB" id="A0AAV5GHG3"/>
<evidence type="ECO:0000313" key="1">
    <source>
        <dbReference type="EMBL" id="GJN89324.1"/>
    </source>
</evidence>
<reference evidence="1 2" key="1">
    <citation type="submission" date="2021-12" db="EMBL/GenBank/DDBJ databases">
        <title>High titer production of polyol ester of fatty acids by Rhodotorula paludigena BS15 towards product separation-free biomass refinery.</title>
        <authorList>
            <person name="Mano J."/>
            <person name="Ono H."/>
            <person name="Tanaka T."/>
            <person name="Naito K."/>
            <person name="Sushida H."/>
            <person name="Ike M."/>
            <person name="Tokuyasu K."/>
            <person name="Kitaoka M."/>
        </authorList>
    </citation>
    <scope>NUCLEOTIDE SEQUENCE [LARGE SCALE GENOMIC DNA]</scope>
    <source>
        <strain evidence="1 2">BS15</strain>
    </source>
</reference>
<organism evidence="1 2">
    <name type="scientific">Rhodotorula paludigena</name>
    <dbReference type="NCBI Taxonomy" id="86838"/>
    <lineage>
        <taxon>Eukaryota</taxon>
        <taxon>Fungi</taxon>
        <taxon>Dikarya</taxon>
        <taxon>Basidiomycota</taxon>
        <taxon>Pucciniomycotina</taxon>
        <taxon>Microbotryomycetes</taxon>
        <taxon>Sporidiobolales</taxon>
        <taxon>Sporidiobolaceae</taxon>
        <taxon>Rhodotorula</taxon>
    </lineage>
</organism>
<sequence length="80" mass="8920">MAQKQFVLMLDMMGDPEGYSAGLRALNEGGIKYVQTRAIPPVMEGRMTAEQVEEVKAKAGKAVLRFDLSEIDPDVWYRTA</sequence>
<comment type="caution">
    <text evidence="1">The sequence shown here is derived from an EMBL/GenBank/DDBJ whole genome shotgun (WGS) entry which is preliminary data.</text>
</comment>
<dbReference type="EMBL" id="BQKY01000004">
    <property type="protein sequence ID" value="GJN89324.1"/>
    <property type="molecule type" value="Genomic_DNA"/>
</dbReference>
<evidence type="ECO:0000313" key="2">
    <source>
        <dbReference type="Proteomes" id="UP001342314"/>
    </source>
</evidence>
<name>A0AAV5GHG3_9BASI</name>